<dbReference type="InterPro" id="IPR051812">
    <property type="entry name" value="SPI_LacAB/RpiB"/>
</dbReference>
<evidence type="ECO:0000256" key="1">
    <source>
        <dbReference type="ARBA" id="ARBA00008754"/>
    </source>
</evidence>
<dbReference type="InterPro" id="IPR036569">
    <property type="entry name" value="RpiB_LacA_LacB_sf"/>
</dbReference>
<sequence>MKIAIGCDHVGFELKDRLMNHLKEKGIEYKDFGTYSSERTDYPIYGEAVANAIVSGECERGILICGTGVGISISANKVPGIRAVVCSEPYSALLSRQHNDTNILAMGARVVGSDLALMILDAWLSGEYEGGRHQKRVDMIAAIEAKQTGTLRT</sequence>
<dbReference type="GO" id="GO:0016861">
    <property type="term" value="F:intramolecular oxidoreductase activity, interconverting aldoses and ketoses"/>
    <property type="evidence" value="ECO:0007669"/>
    <property type="project" value="UniProtKB-ARBA"/>
</dbReference>
<accession>A0A1H0GZ74</accession>
<reference evidence="5 6" key="1">
    <citation type="submission" date="2016-10" db="EMBL/GenBank/DDBJ databases">
        <authorList>
            <person name="de Groot N.N."/>
        </authorList>
    </citation>
    <scope>NUCLEOTIDE SEQUENCE [LARGE SCALE GENOMIC DNA]</scope>
    <source>
        <strain evidence="5 6">CGMCC 1.5012</strain>
    </source>
</reference>
<feature type="active site" description="Proton donor" evidence="3">
    <location>
        <position position="98"/>
    </location>
</feature>
<dbReference type="GO" id="GO:0005975">
    <property type="term" value="P:carbohydrate metabolic process"/>
    <property type="evidence" value="ECO:0007669"/>
    <property type="project" value="InterPro"/>
</dbReference>
<dbReference type="NCBIfam" id="TIGR00689">
    <property type="entry name" value="rpiB_lacA_lacB"/>
    <property type="match status" value="1"/>
</dbReference>
<dbReference type="NCBIfam" id="NF004051">
    <property type="entry name" value="PRK05571.1"/>
    <property type="match status" value="1"/>
</dbReference>
<feature type="binding site" evidence="4">
    <location>
        <position position="136"/>
    </location>
    <ligand>
        <name>D-ribulose 5-phosphate</name>
        <dbReference type="ChEBI" id="CHEBI:58121"/>
    </ligand>
</feature>
<feature type="binding site" evidence="4">
    <location>
        <position position="99"/>
    </location>
    <ligand>
        <name>D-ribulose 5-phosphate</name>
        <dbReference type="ChEBI" id="CHEBI:58121"/>
    </ligand>
</feature>
<protein>
    <submittedName>
        <fullName evidence="5">Ribose-5-phosphate isomerase</fullName>
    </submittedName>
</protein>
<keyword evidence="2 5" id="KW-0413">Isomerase</keyword>
<evidence type="ECO:0000256" key="4">
    <source>
        <dbReference type="PIRSR" id="PIRSR005384-2"/>
    </source>
</evidence>
<feature type="active site" description="Proton acceptor" evidence="3">
    <location>
        <position position="65"/>
    </location>
</feature>
<dbReference type="RefSeq" id="WP_092643642.1">
    <property type="nucleotide sequence ID" value="NZ_FNID01000058.1"/>
</dbReference>
<dbReference type="AlphaFoldDB" id="A0A1H0GZ74"/>
<dbReference type="SUPFAM" id="SSF89623">
    <property type="entry name" value="Ribose/Galactose isomerase RpiB/AlsB"/>
    <property type="match status" value="1"/>
</dbReference>
<dbReference type="PIRSF" id="PIRSF005384">
    <property type="entry name" value="RpiB_LacA_B"/>
    <property type="match status" value="1"/>
</dbReference>
<evidence type="ECO:0000313" key="6">
    <source>
        <dbReference type="Proteomes" id="UP000199182"/>
    </source>
</evidence>
<dbReference type="PANTHER" id="PTHR43732">
    <property type="entry name" value="RIBOSE 5-PHOSPHATE ISOMERASE-RELATED"/>
    <property type="match status" value="1"/>
</dbReference>
<proteinExistence type="inferred from homology"/>
<comment type="similarity">
    <text evidence="1">Belongs to the LacAB/RpiB family.</text>
</comment>
<dbReference type="Gene3D" id="3.40.1400.10">
    <property type="entry name" value="Sugar-phosphate isomerase, RpiB/LacA/LacB"/>
    <property type="match status" value="1"/>
</dbReference>
<dbReference type="OrthoDB" id="1778624at2"/>
<dbReference type="NCBIfam" id="TIGR01120">
    <property type="entry name" value="rpiB"/>
    <property type="match status" value="1"/>
</dbReference>
<gene>
    <name evidence="5" type="ORF">SAMN05192585_1584</name>
</gene>
<dbReference type="Proteomes" id="UP000199182">
    <property type="component" value="Unassembled WGS sequence"/>
</dbReference>
<organism evidence="5 6">
    <name type="scientific">Acetanaerobacterium elongatum</name>
    <dbReference type="NCBI Taxonomy" id="258515"/>
    <lineage>
        <taxon>Bacteria</taxon>
        <taxon>Bacillati</taxon>
        <taxon>Bacillota</taxon>
        <taxon>Clostridia</taxon>
        <taxon>Eubacteriales</taxon>
        <taxon>Oscillospiraceae</taxon>
        <taxon>Acetanaerobacterium</taxon>
    </lineage>
</organism>
<dbReference type="InterPro" id="IPR004785">
    <property type="entry name" value="RpiB"/>
</dbReference>
<dbReference type="EMBL" id="FNID01000058">
    <property type="protein sequence ID" value="SDO12168.1"/>
    <property type="molecule type" value="Genomic_DNA"/>
</dbReference>
<evidence type="ECO:0000256" key="2">
    <source>
        <dbReference type="ARBA" id="ARBA00023235"/>
    </source>
</evidence>
<name>A0A1H0GZ74_9FIRM</name>
<feature type="binding site" evidence="4">
    <location>
        <begin position="66"/>
        <end position="70"/>
    </location>
    <ligand>
        <name>D-ribulose 5-phosphate</name>
        <dbReference type="ChEBI" id="CHEBI:58121"/>
    </ligand>
</feature>
<dbReference type="InterPro" id="IPR003500">
    <property type="entry name" value="RpiB_LacA_LacB"/>
</dbReference>
<dbReference type="Pfam" id="PF02502">
    <property type="entry name" value="LacAB_rpiB"/>
    <property type="match status" value="1"/>
</dbReference>
<feature type="binding site" evidence="4">
    <location>
        <position position="132"/>
    </location>
    <ligand>
        <name>D-ribulose 5-phosphate</name>
        <dbReference type="ChEBI" id="CHEBI:58121"/>
    </ligand>
</feature>
<dbReference type="STRING" id="258515.SAMN05192585_1584"/>
<feature type="binding site" evidence="4">
    <location>
        <begin position="8"/>
        <end position="9"/>
    </location>
    <ligand>
        <name>D-ribulose 5-phosphate</name>
        <dbReference type="ChEBI" id="CHEBI:58121"/>
    </ligand>
</feature>
<evidence type="ECO:0000313" key="5">
    <source>
        <dbReference type="EMBL" id="SDO12168.1"/>
    </source>
</evidence>
<dbReference type="PANTHER" id="PTHR43732:SF1">
    <property type="entry name" value="RIBOSE 5-PHOSPHATE ISOMERASE"/>
    <property type="match status" value="1"/>
</dbReference>
<keyword evidence="6" id="KW-1185">Reference proteome</keyword>
<evidence type="ECO:0000256" key="3">
    <source>
        <dbReference type="PIRSR" id="PIRSR005384-1"/>
    </source>
</evidence>
<feature type="binding site" evidence="4">
    <location>
        <position position="109"/>
    </location>
    <ligand>
        <name>D-ribulose 5-phosphate</name>
        <dbReference type="ChEBI" id="CHEBI:58121"/>
    </ligand>
</feature>